<dbReference type="AlphaFoldDB" id="A0A1Q9CSX7"/>
<organism evidence="2 3">
    <name type="scientific">Symbiodinium microadriaticum</name>
    <name type="common">Dinoflagellate</name>
    <name type="synonym">Zooxanthella microadriatica</name>
    <dbReference type="NCBI Taxonomy" id="2951"/>
    <lineage>
        <taxon>Eukaryota</taxon>
        <taxon>Sar</taxon>
        <taxon>Alveolata</taxon>
        <taxon>Dinophyceae</taxon>
        <taxon>Suessiales</taxon>
        <taxon>Symbiodiniaceae</taxon>
        <taxon>Symbiodinium</taxon>
    </lineage>
</organism>
<feature type="region of interest" description="Disordered" evidence="1">
    <location>
        <begin position="166"/>
        <end position="236"/>
    </location>
</feature>
<accession>A0A1Q9CSX7</accession>
<gene>
    <name evidence="2" type="ORF">AK812_SmicGene32929</name>
</gene>
<comment type="caution">
    <text evidence="2">The sequence shown here is derived from an EMBL/GenBank/DDBJ whole genome shotgun (WGS) entry which is preliminary data.</text>
</comment>
<protein>
    <submittedName>
        <fullName evidence="2">Uncharacterized protein</fullName>
    </submittedName>
</protein>
<evidence type="ECO:0000256" key="1">
    <source>
        <dbReference type="SAM" id="MobiDB-lite"/>
    </source>
</evidence>
<evidence type="ECO:0000313" key="2">
    <source>
        <dbReference type="EMBL" id="OLP86023.1"/>
    </source>
</evidence>
<proteinExistence type="predicted"/>
<feature type="region of interest" description="Disordered" evidence="1">
    <location>
        <begin position="94"/>
        <end position="115"/>
    </location>
</feature>
<keyword evidence="3" id="KW-1185">Reference proteome</keyword>
<sequence>MASSSSERSRSPCRPDPSGGAAGPALVDSPLPGHDSNDEPFGPTITPSPEGGIATPPPASIRTPAMVAELVSQAFSSILPFLCATWSTMASTPASGAAAASTGPGPSAPTPASGHAALPPVWDVLAELMQFPDEVLLPALRDSTPEDLMRLHDLLGSAFADRMGLTPLRFQNPPPDVDMEDKSRDPVPPAAPDANMSAPPAAGAQADPNSDLLGLDADGPTAPTSVPEYPPEVTRRSGYTEGGPLPNLGCQDHWNPAWLRQLDPTDLEQDSYDWVDVSPPLPRVMADTGPWSNREGWKIRVCSHIPPNPQTIRRPAYWPFADLFCIRPADHPSWLERQLPPAPVSHLPVRGYCSHTCDRYVANTHGPQAVVFPIEVGGASAVRSEVRTPPSVRANPSECAAHSPLQSARTSASWFDRALRSPSPLHTVSVTPPSQPRSSDTSAFELVSVAAVPFSGSVCPGLPAAAPRLASSVPANVVACPRRWADGRPNSAYRPRGFAEVRPGRAPCTPALRVPVSSATSSPTPPPLWSASPAPPVPRGTLPAHLSPLVPRVPFLSASGLPPDVRVKPVSPSSVHFPPVAVPAPRAGAPCSTAGRVQSAMLVLSARWVAILRSLSSASALFLDCQASSDPETHMTRSIAKFAPSTLERYLEQWSSWSRHCELAGVNPAAPPPGFLPDWIASRASSQGLATAPLKSLAWMCKTAGLPALRDALSSPLCRAFAVASAPSEHRESLPLSLSFVVWLEQSVLDPGTSPAQVLRLGFVLVCVWASLRWGDSIWVPPARLQYQLSVQALVGISVRTKTTKRGMPWGLLANGFLGSPTWRIGGVIFA</sequence>
<evidence type="ECO:0000313" key="3">
    <source>
        <dbReference type="Proteomes" id="UP000186817"/>
    </source>
</evidence>
<dbReference type="EMBL" id="LSRX01000940">
    <property type="protein sequence ID" value="OLP86023.1"/>
    <property type="molecule type" value="Genomic_DNA"/>
</dbReference>
<dbReference type="OrthoDB" id="448394at2759"/>
<name>A0A1Q9CSX7_SYMMI</name>
<reference evidence="2 3" key="1">
    <citation type="submission" date="2016-02" db="EMBL/GenBank/DDBJ databases">
        <title>Genome analysis of coral dinoflagellate symbionts highlights evolutionary adaptations to a symbiotic lifestyle.</title>
        <authorList>
            <person name="Aranda M."/>
            <person name="Li Y."/>
            <person name="Liew Y.J."/>
            <person name="Baumgarten S."/>
            <person name="Simakov O."/>
            <person name="Wilson M."/>
            <person name="Piel J."/>
            <person name="Ashoor H."/>
            <person name="Bougouffa S."/>
            <person name="Bajic V.B."/>
            <person name="Ryu T."/>
            <person name="Ravasi T."/>
            <person name="Bayer T."/>
            <person name="Micklem G."/>
            <person name="Kim H."/>
            <person name="Bhak J."/>
            <person name="Lajeunesse T.C."/>
            <person name="Voolstra C.R."/>
        </authorList>
    </citation>
    <scope>NUCLEOTIDE SEQUENCE [LARGE SCALE GENOMIC DNA]</scope>
    <source>
        <strain evidence="2 3">CCMP2467</strain>
    </source>
</reference>
<feature type="region of interest" description="Disordered" evidence="1">
    <location>
        <begin position="1"/>
        <end position="60"/>
    </location>
</feature>
<dbReference type="Proteomes" id="UP000186817">
    <property type="component" value="Unassembled WGS sequence"/>
</dbReference>